<gene>
    <name evidence="2" type="ORF">S03H2_01327</name>
</gene>
<reference evidence="2" key="1">
    <citation type="journal article" date="2014" name="Front. Microbiol.">
        <title>High frequency of phylogenetically diverse reductive dehalogenase-homologous genes in deep subseafloor sedimentary metagenomes.</title>
        <authorList>
            <person name="Kawai M."/>
            <person name="Futagami T."/>
            <person name="Toyoda A."/>
            <person name="Takaki Y."/>
            <person name="Nishi S."/>
            <person name="Hori S."/>
            <person name="Arai W."/>
            <person name="Tsubouchi T."/>
            <person name="Morono Y."/>
            <person name="Uchiyama I."/>
            <person name="Ito T."/>
            <person name="Fujiyama A."/>
            <person name="Inagaki F."/>
            <person name="Takami H."/>
        </authorList>
    </citation>
    <scope>NUCLEOTIDE SEQUENCE</scope>
    <source>
        <strain evidence="2">Expedition CK06-06</strain>
    </source>
</reference>
<evidence type="ECO:0000259" key="1">
    <source>
        <dbReference type="PROSITE" id="PS51740"/>
    </source>
</evidence>
<dbReference type="Gene3D" id="2.10.260.10">
    <property type="match status" value="1"/>
</dbReference>
<proteinExistence type="predicted"/>
<dbReference type="AlphaFoldDB" id="X1DGQ6"/>
<dbReference type="EMBL" id="BARU01000377">
    <property type="protein sequence ID" value="GAH20046.1"/>
    <property type="molecule type" value="Genomic_DNA"/>
</dbReference>
<dbReference type="Pfam" id="PF04014">
    <property type="entry name" value="MazE_antitoxin"/>
    <property type="match status" value="1"/>
</dbReference>
<sequence>MPKVINRTALTRKSQITLPKKIREILKVKPGDQISFQIEGNEVKVVPVPSLLKENFGKVKPRRMPEEFKELRRDFEEGVGKEALKGL</sequence>
<dbReference type="PROSITE" id="PS51740">
    <property type="entry name" value="SPOVT_ABRB"/>
    <property type="match status" value="1"/>
</dbReference>
<dbReference type="InterPro" id="IPR037914">
    <property type="entry name" value="SpoVT-AbrB_sf"/>
</dbReference>
<dbReference type="InterPro" id="IPR007159">
    <property type="entry name" value="SpoVT-AbrB_dom"/>
</dbReference>
<evidence type="ECO:0000313" key="2">
    <source>
        <dbReference type="EMBL" id="GAH20046.1"/>
    </source>
</evidence>
<dbReference type="SMART" id="SM00966">
    <property type="entry name" value="SpoVT_AbrB"/>
    <property type="match status" value="1"/>
</dbReference>
<dbReference type="GO" id="GO:0003677">
    <property type="term" value="F:DNA binding"/>
    <property type="evidence" value="ECO:0007669"/>
    <property type="project" value="InterPro"/>
</dbReference>
<name>X1DGQ6_9ZZZZ</name>
<accession>X1DGQ6</accession>
<comment type="caution">
    <text evidence="2">The sequence shown here is derived from an EMBL/GenBank/DDBJ whole genome shotgun (WGS) entry which is preliminary data.</text>
</comment>
<organism evidence="2">
    <name type="scientific">marine sediment metagenome</name>
    <dbReference type="NCBI Taxonomy" id="412755"/>
    <lineage>
        <taxon>unclassified sequences</taxon>
        <taxon>metagenomes</taxon>
        <taxon>ecological metagenomes</taxon>
    </lineage>
</organism>
<dbReference type="SUPFAM" id="SSF89447">
    <property type="entry name" value="AbrB/MazE/MraZ-like"/>
    <property type="match status" value="1"/>
</dbReference>
<protein>
    <recommendedName>
        <fullName evidence="1">SpoVT-AbrB domain-containing protein</fullName>
    </recommendedName>
</protein>
<feature type="domain" description="SpoVT-AbrB" evidence="1">
    <location>
        <begin position="5"/>
        <end position="50"/>
    </location>
</feature>
<dbReference type="NCBIfam" id="TIGR01439">
    <property type="entry name" value="lp_hng_hel_AbrB"/>
    <property type="match status" value="1"/>
</dbReference>